<dbReference type="EMBL" id="CP003051">
    <property type="protein sequence ID" value="AGA90443.1"/>
    <property type="molecule type" value="Genomic_DNA"/>
</dbReference>
<dbReference type="HOGENOM" id="CLU_013584_6_1_6"/>
<evidence type="ECO:0008006" key="3">
    <source>
        <dbReference type="Google" id="ProtNLM"/>
    </source>
</evidence>
<name>L0GUI6_9GAMM</name>
<organism evidence="1 2">
    <name type="scientific">Thioflavicoccus mobilis 8321</name>
    <dbReference type="NCBI Taxonomy" id="765912"/>
    <lineage>
        <taxon>Bacteria</taxon>
        <taxon>Pseudomonadati</taxon>
        <taxon>Pseudomonadota</taxon>
        <taxon>Gammaproteobacteria</taxon>
        <taxon>Chromatiales</taxon>
        <taxon>Chromatiaceae</taxon>
        <taxon>Thioflavicoccus</taxon>
    </lineage>
</organism>
<protein>
    <recommendedName>
        <fullName evidence="3">Group II intron maturase family protein</fullName>
    </recommendedName>
</protein>
<proteinExistence type="predicted"/>
<gene>
    <name evidence="1" type="ORF">Thimo_1666</name>
</gene>
<dbReference type="RefSeq" id="WP_015280584.1">
    <property type="nucleotide sequence ID" value="NC_019940.1"/>
</dbReference>
<dbReference type="eggNOG" id="COG3344">
    <property type="taxonomic scope" value="Bacteria"/>
</dbReference>
<keyword evidence="2" id="KW-1185">Reference proteome</keyword>
<dbReference type="Proteomes" id="UP000010816">
    <property type="component" value="Chromosome"/>
</dbReference>
<dbReference type="STRING" id="765912.Thimo_1666"/>
<evidence type="ECO:0000313" key="1">
    <source>
        <dbReference type="EMBL" id="AGA90443.1"/>
    </source>
</evidence>
<sequence>MVDAECAQFQTALGERLGQFKLRLAEEKTRCLAFGRFARSNAQKQGQKPGEFTFLGFTHYCGKSKTGHFKVKRRTSRKKLGASLRAFRHWARGARHKQTKAEMLARAKARVQGHLNYYAITDNARSCSRYVYHATRILRQWLNRKSQRQAYNWDEYNHVLRAIHWPRVQIRIDLSPFRRAEAC</sequence>
<reference evidence="1 2" key="1">
    <citation type="submission" date="2011-09" db="EMBL/GenBank/DDBJ databases">
        <title>Complete sequence of chromosome of Thioflavicoccus mobilis 8321.</title>
        <authorList>
            <consortium name="US DOE Joint Genome Institute"/>
            <person name="Lucas S."/>
            <person name="Han J."/>
            <person name="Lapidus A."/>
            <person name="Cheng J.-F."/>
            <person name="Goodwin L."/>
            <person name="Pitluck S."/>
            <person name="Peters L."/>
            <person name="Ovchinnikova G."/>
            <person name="Lu M."/>
            <person name="Detter J.C."/>
            <person name="Han C."/>
            <person name="Tapia R."/>
            <person name="Land M."/>
            <person name="Hauser L."/>
            <person name="Kyrpides N."/>
            <person name="Ivanova N."/>
            <person name="Pagani I."/>
            <person name="Vogl K."/>
            <person name="Liu Z."/>
            <person name="Imhoff J."/>
            <person name="Thiel V."/>
            <person name="Frigaard N.-U."/>
            <person name="Bryant D."/>
            <person name="Woyke T."/>
        </authorList>
    </citation>
    <scope>NUCLEOTIDE SEQUENCE [LARGE SCALE GENOMIC DNA]</scope>
    <source>
        <strain evidence="1 2">8321</strain>
    </source>
</reference>
<dbReference type="KEGG" id="tmb:Thimo_1666"/>
<evidence type="ECO:0000313" key="2">
    <source>
        <dbReference type="Proteomes" id="UP000010816"/>
    </source>
</evidence>
<accession>L0GUI6</accession>
<dbReference type="AlphaFoldDB" id="L0GUI6"/>